<keyword evidence="2" id="KW-1185">Reference proteome</keyword>
<evidence type="ECO:0000313" key="2">
    <source>
        <dbReference type="Proteomes" id="UP000799772"/>
    </source>
</evidence>
<comment type="caution">
    <text evidence="1">The sequence shown here is derived from an EMBL/GenBank/DDBJ whole genome shotgun (WGS) entry which is preliminary data.</text>
</comment>
<evidence type="ECO:0000313" key="1">
    <source>
        <dbReference type="EMBL" id="KAF2097682.1"/>
    </source>
</evidence>
<name>A0A9P4IFS4_9PEZI</name>
<proteinExistence type="predicted"/>
<reference evidence="1" key="1">
    <citation type="journal article" date="2020" name="Stud. Mycol.">
        <title>101 Dothideomycetes genomes: a test case for predicting lifestyles and emergence of pathogens.</title>
        <authorList>
            <person name="Haridas S."/>
            <person name="Albert R."/>
            <person name="Binder M."/>
            <person name="Bloem J."/>
            <person name="Labutti K."/>
            <person name="Salamov A."/>
            <person name="Andreopoulos B."/>
            <person name="Baker S."/>
            <person name="Barry K."/>
            <person name="Bills G."/>
            <person name="Bluhm B."/>
            <person name="Cannon C."/>
            <person name="Castanera R."/>
            <person name="Culley D."/>
            <person name="Daum C."/>
            <person name="Ezra D."/>
            <person name="Gonzalez J."/>
            <person name="Henrissat B."/>
            <person name="Kuo A."/>
            <person name="Liang C."/>
            <person name="Lipzen A."/>
            <person name="Lutzoni F."/>
            <person name="Magnuson J."/>
            <person name="Mondo S."/>
            <person name="Nolan M."/>
            <person name="Ohm R."/>
            <person name="Pangilinan J."/>
            <person name="Park H.-J."/>
            <person name="Ramirez L."/>
            <person name="Alfaro M."/>
            <person name="Sun H."/>
            <person name="Tritt A."/>
            <person name="Yoshinaga Y."/>
            <person name="Zwiers L.-H."/>
            <person name="Turgeon B."/>
            <person name="Goodwin S."/>
            <person name="Spatafora J."/>
            <person name="Crous P."/>
            <person name="Grigoriev I."/>
        </authorList>
    </citation>
    <scope>NUCLEOTIDE SEQUENCE</scope>
    <source>
        <strain evidence="1">CBS 133067</strain>
    </source>
</reference>
<dbReference type="AlphaFoldDB" id="A0A9P4IFS4"/>
<protein>
    <submittedName>
        <fullName evidence="1">Uncharacterized protein</fullName>
    </submittedName>
</protein>
<dbReference type="Proteomes" id="UP000799772">
    <property type="component" value="Unassembled WGS sequence"/>
</dbReference>
<gene>
    <name evidence="1" type="ORF">NA57DRAFT_56872</name>
</gene>
<dbReference type="EMBL" id="ML978127">
    <property type="protein sequence ID" value="KAF2097682.1"/>
    <property type="molecule type" value="Genomic_DNA"/>
</dbReference>
<sequence length="213" mass="22894">MALNLQVGRHSSTYQHREIGASFTSKIASDKVTTAIQRNGHLKQPNRSRGSTGGSALSYIGSWAARPREGPEAAILGAGLYSGGRRRTAKSHRRVSGVFWGTIAVNTRCEAFELQARSAANWRWRFPFARPAVGLACRTAEAERVETTTSARETVTHSCRAICVSPLNAATAIVYNTLDMQKPIDVAIFIVALPSPTSFSNTGLCSSQLTVGA</sequence>
<organism evidence="1 2">
    <name type="scientific">Rhizodiscina lignyota</name>
    <dbReference type="NCBI Taxonomy" id="1504668"/>
    <lineage>
        <taxon>Eukaryota</taxon>
        <taxon>Fungi</taxon>
        <taxon>Dikarya</taxon>
        <taxon>Ascomycota</taxon>
        <taxon>Pezizomycotina</taxon>
        <taxon>Dothideomycetes</taxon>
        <taxon>Pleosporomycetidae</taxon>
        <taxon>Aulographales</taxon>
        <taxon>Rhizodiscinaceae</taxon>
        <taxon>Rhizodiscina</taxon>
    </lineage>
</organism>
<accession>A0A9P4IFS4</accession>